<evidence type="ECO:0000256" key="1">
    <source>
        <dbReference type="SAM" id="Phobius"/>
    </source>
</evidence>
<feature type="transmembrane region" description="Helical" evidence="1">
    <location>
        <begin position="36"/>
        <end position="54"/>
    </location>
</feature>
<dbReference type="EMBL" id="SDHZ01000002">
    <property type="protein sequence ID" value="RXK83051.1"/>
    <property type="molecule type" value="Genomic_DNA"/>
</dbReference>
<protein>
    <recommendedName>
        <fullName evidence="4">Glycosyltransferase RgtA/B/C/D-like domain-containing protein</fullName>
    </recommendedName>
</protein>
<keyword evidence="3" id="KW-1185">Reference proteome</keyword>
<name>A0A4Q1D5U8_9BACT</name>
<feature type="transmembrane region" description="Helical" evidence="1">
    <location>
        <begin position="206"/>
        <end position="224"/>
    </location>
</feature>
<feature type="transmembrane region" description="Helical" evidence="1">
    <location>
        <begin position="119"/>
        <end position="148"/>
    </location>
</feature>
<accession>A0A4Q1D5U8</accession>
<dbReference type="RefSeq" id="WP_129003977.1">
    <property type="nucleotide sequence ID" value="NZ_SDHZ01000002.1"/>
</dbReference>
<comment type="caution">
    <text evidence="2">The sequence shown here is derived from an EMBL/GenBank/DDBJ whole genome shotgun (WGS) entry which is preliminary data.</text>
</comment>
<feature type="transmembrane region" description="Helical" evidence="1">
    <location>
        <begin position="160"/>
        <end position="179"/>
    </location>
</feature>
<evidence type="ECO:0008006" key="4">
    <source>
        <dbReference type="Google" id="ProtNLM"/>
    </source>
</evidence>
<organism evidence="2 3">
    <name type="scientific">Filimonas effusa</name>
    <dbReference type="NCBI Taxonomy" id="2508721"/>
    <lineage>
        <taxon>Bacteria</taxon>
        <taxon>Pseudomonadati</taxon>
        <taxon>Bacteroidota</taxon>
        <taxon>Chitinophagia</taxon>
        <taxon>Chitinophagales</taxon>
        <taxon>Chitinophagaceae</taxon>
        <taxon>Filimonas</taxon>
    </lineage>
</organism>
<keyword evidence="1" id="KW-0812">Transmembrane</keyword>
<sequence>MLSILLHLPFFMHPPQVVPANGNGALSPFLFALPELPDVIVMVLYHVIVLLQAFRLNYMLNELRMLQKQALTTAMCYVLFTSLFEQWNHITPALLCNSLIIWLFHKMTQLKSSSQSRSIIYNIGFIAGTAVLLYHPSMTIILVCFVAIAILRPFQLNEWFILLIGILTPFYFLLFVLFLRNDLNSIWLYIPEWGTPFRLPPDLRPVVATLIALAVVLLAGIYSWRANASRMLIQVRKEWAVLLFMLLALIPAMFISKDAGYEAGLLSMVPGAALASHIFLNPRRTWLPNIFFWTLAALSIYNNWK</sequence>
<evidence type="ECO:0000313" key="2">
    <source>
        <dbReference type="EMBL" id="RXK83051.1"/>
    </source>
</evidence>
<dbReference type="OrthoDB" id="1115611at2"/>
<dbReference type="Proteomes" id="UP000290545">
    <property type="component" value="Unassembled WGS sequence"/>
</dbReference>
<feature type="transmembrane region" description="Helical" evidence="1">
    <location>
        <begin position="239"/>
        <end position="256"/>
    </location>
</feature>
<feature type="transmembrane region" description="Helical" evidence="1">
    <location>
        <begin position="90"/>
        <end position="107"/>
    </location>
</feature>
<evidence type="ECO:0000313" key="3">
    <source>
        <dbReference type="Proteomes" id="UP000290545"/>
    </source>
</evidence>
<keyword evidence="1" id="KW-1133">Transmembrane helix</keyword>
<gene>
    <name evidence="2" type="ORF">ESB13_13070</name>
</gene>
<keyword evidence="1" id="KW-0472">Membrane</keyword>
<feature type="transmembrane region" description="Helical" evidence="1">
    <location>
        <begin position="286"/>
        <end position="304"/>
    </location>
</feature>
<reference evidence="2 3" key="1">
    <citation type="submission" date="2019-01" db="EMBL/GenBank/DDBJ databases">
        <title>Filimonas sp. strain TTM-71.</title>
        <authorList>
            <person name="Chen W.-M."/>
        </authorList>
    </citation>
    <scope>NUCLEOTIDE SEQUENCE [LARGE SCALE GENOMIC DNA]</scope>
    <source>
        <strain evidence="2 3">TTM-71</strain>
    </source>
</reference>
<proteinExistence type="predicted"/>
<dbReference type="AlphaFoldDB" id="A0A4Q1D5U8"/>